<dbReference type="InterPro" id="IPR029043">
    <property type="entry name" value="GcvT/YgfZ_C"/>
</dbReference>
<reference evidence="2 3" key="1">
    <citation type="journal article" date="2016" name="Front. Microbiol.">
        <title>Single-Cell (Meta-)Genomics of a Dimorphic Candidatus Thiomargarita nelsonii Reveals Genomic Plasticity.</title>
        <authorList>
            <person name="Flood B.E."/>
            <person name="Fliss P."/>
            <person name="Jones D.S."/>
            <person name="Dick G.J."/>
            <person name="Jain S."/>
            <person name="Kaster A.K."/>
            <person name="Winkel M."/>
            <person name="Mussmann M."/>
            <person name="Bailey J."/>
        </authorList>
    </citation>
    <scope>NUCLEOTIDE SEQUENCE [LARGE SCALE GENOMIC DNA]</scope>
    <source>
        <strain evidence="2">Hydrate Ridge</strain>
    </source>
</reference>
<dbReference type="PIRSF" id="PIRSF006487">
    <property type="entry name" value="GcvT"/>
    <property type="match status" value="1"/>
</dbReference>
<dbReference type="Gene3D" id="2.40.30.160">
    <property type="match status" value="1"/>
</dbReference>
<evidence type="ECO:0000259" key="1">
    <source>
        <dbReference type="Pfam" id="PF01571"/>
    </source>
</evidence>
<keyword evidence="3" id="KW-1185">Reference proteome</keyword>
<dbReference type="Proteomes" id="UP000030428">
    <property type="component" value="Unassembled WGS sequence"/>
</dbReference>
<evidence type="ECO:0000313" key="3">
    <source>
        <dbReference type="Proteomes" id="UP000030428"/>
    </source>
</evidence>
<proteinExistence type="predicted"/>
<dbReference type="InterPro" id="IPR006222">
    <property type="entry name" value="GCVT_N"/>
</dbReference>
<dbReference type="AlphaFoldDB" id="A0A4E0R6E0"/>
<dbReference type="NCBIfam" id="TIGR03317">
    <property type="entry name" value="ygfZ_signature"/>
    <property type="match status" value="1"/>
</dbReference>
<name>A0A4E0R6E0_9GAMM</name>
<sequence>MIYIYTMTKESRFDIITDLSHFGLIKVSGDEAEKFLQGQFTNDVRQVTDNQSQLSAWCSIKGRIIVNFRLFKRDKAYYLFLPQESLAATLKRLQMYVLRAAVKLEEVSESLVCIGIAGSNSTQILTDCLGFAPPTEINGSLTQEQITVLQIPGIQARYLVFTENPQNLLQSAQPAGAAAWQLLDILAGLPQIIPATSDSFVPQMVNYEALGGVNFKKGCYTGQEIVARLQYLGTLKRRMYLAKIETTNLPQPGDALYLSEENVGKIVNAAKHPDGGAIVLAVIKISSADSNEIHLQSGECLKFLELPY</sequence>
<gene>
    <name evidence="2" type="ORF">PN36_00235</name>
</gene>
<dbReference type="SUPFAM" id="SSF103025">
    <property type="entry name" value="Folate-binding domain"/>
    <property type="match status" value="1"/>
</dbReference>
<evidence type="ECO:0000313" key="2">
    <source>
        <dbReference type="EMBL" id="TGO03772.1"/>
    </source>
</evidence>
<dbReference type="PANTHER" id="PTHR22602:SF0">
    <property type="entry name" value="TRANSFERASE CAF17, MITOCHONDRIAL-RELATED"/>
    <property type="match status" value="1"/>
</dbReference>
<dbReference type="InterPro" id="IPR017703">
    <property type="entry name" value="YgfZ/GCV_T_CS"/>
</dbReference>
<dbReference type="Gene3D" id="3.30.70.1400">
    <property type="entry name" value="Aminomethyltransferase beta-barrel domains"/>
    <property type="match status" value="1"/>
</dbReference>
<dbReference type="InterPro" id="IPR045179">
    <property type="entry name" value="YgfZ/GcvT"/>
</dbReference>
<dbReference type="GO" id="GO:0016226">
    <property type="term" value="P:iron-sulfur cluster assembly"/>
    <property type="evidence" value="ECO:0007669"/>
    <property type="project" value="TreeGrafter"/>
</dbReference>
<comment type="caution">
    <text evidence="2">The sequence shown here is derived from an EMBL/GenBank/DDBJ whole genome shotgun (WGS) entry which is preliminary data.</text>
</comment>
<dbReference type="SUPFAM" id="SSF101790">
    <property type="entry name" value="Aminomethyltransferase beta-barrel domain"/>
    <property type="match status" value="1"/>
</dbReference>
<accession>A0A4E0R6E0</accession>
<dbReference type="Pfam" id="PF01571">
    <property type="entry name" value="GCV_T"/>
    <property type="match status" value="1"/>
</dbReference>
<protein>
    <recommendedName>
        <fullName evidence="1">GCVT N-terminal domain-containing protein</fullName>
    </recommendedName>
</protein>
<organism evidence="2 3">
    <name type="scientific">Candidatus Thiomargarita nelsonii</name>
    <dbReference type="NCBI Taxonomy" id="1003181"/>
    <lineage>
        <taxon>Bacteria</taxon>
        <taxon>Pseudomonadati</taxon>
        <taxon>Pseudomonadota</taxon>
        <taxon>Gammaproteobacteria</taxon>
        <taxon>Thiotrichales</taxon>
        <taxon>Thiotrichaceae</taxon>
        <taxon>Thiomargarita</taxon>
    </lineage>
</organism>
<feature type="domain" description="GCVT N-terminal" evidence="1">
    <location>
        <begin position="16"/>
        <end position="129"/>
    </location>
</feature>
<dbReference type="Gene3D" id="3.30.70.1630">
    <property type="match status" value="1"/>
</dbReference>
<dbReference type="PANTHER" id="PTHR22602">
    <property type="entry name" value="TRANSFERASE CAF17, MITOCHONDRIAL-RELATED"/>
    <property type="match status" value="1"/>
</dbReference>
<dbReference type="EMBL" id="JSZA02000001">
    <property type="protein sequence ID" value="TGO03772.1"/>
    <property type="molecule type" value="Genomic_DNA"/>
</dbReference>